<dbReference type="AlphaFoldDB" id="A0A024WWJ7"/>
<feature type="transmembrane region" description="Helical" evidence="1">
    <location>
        <begin position="99"/>
        <end position="117"/>
    </location>
</feature>
<name>A0A024WWJ7_PLAFA</name>
<keyword evidence="1" id="KW-0472">Membrane</keyword>
<evidence type="ECO:0000313" key="2">
    <source>
        <dbReference type="EMBL" id="ETW51313.1"/>
    </source>
</evidence>
<accession>A0A024WWJ7</accession>
<sequence length="250" mass="29409">MVTYELMNTSNFNYETWTFILTTPNTSISFFIFHQIFHYGITPKSWSFLPNHTIIMHGRGGIALWANFSSKFWSIFSTNCHEYFNQKLMLLHLSAKDSYNYNFLVIPILAFIFDENISLLFPHKITYNTSQHVITKFGLYILSYNSLITCTLNISLSKKYFFYRGKLYVKFGIFGHLLHHYENIVRTLLLLHHIVHDLLYIQNGTICVQLRLYFVCNSIFLHSQFSPSTFLAQLTCTSKHSITIILHTHF</sequence>
<gene>
    <name evidence="2" type="ORF">PFMALIP_00632</name>
</gene>
<keyword evidence="1" id="KW-0812">Transmembrane</keyword>
<dbReference type="EMBL" id="KI925489">
    <property type="protein sequence ID" value="ETW51313.1"/>
    <property type="molecule type" value="Genomic_DNA"/>
</dbReference>
<evidence type="ECO:0000256" key="1">
    <source>
        <dbReference type="SAM" id="Phobius"/>
    </source>
</evidence>
<dbReference type="Proteomes" id="UP000030699">
    <property type="component" value="Unassembled WGS sequence"/>
</dbReference>
<proteinExistence type="predicted"/>
<protein>
    <submittedName>
        <fullName evidence="2">Uncharacterized protein</fullName>
    </submittedName>
</protein>
<feature type="transmembrane region" description="Helical" evidence="1">
    <location>
        <begin position="137"/>
        <end position="156"/>
    </location>
</feature>
<evidence type="ECO:0000313" key="3">
    <source>
        <dbReference type="Proteomes" id="UP000030699"/>
    </source>
</evidence>
<organism evidence="2 3">
    <name type="scientific">Plasmodium falciparum MaliPS096_E11</name>
    <dbReference type="NCBI Taxonomy" id="1036727"/>
    <lineage>
        <taxon>Eukaryota</taxon>
        <taxon>Sar</taxon>
        <taxon>Alveolata</taxon>
        <taxon>Apicomplexa</taxon>
        <taxon>Aconoidasida</taxon>
        <taxon>Haemosporida</taxon>
        <taxon>Plasmodiidae</taxon>
        <taxon>Plasmodium</taxon>
        <taxon>Plasmodium (Laverania)</taxon>
    </lineage>
</organism>
<reference evidence="2 3" key="2">
    <citation type="submission" date="2013-02" db="EMBL/GenBank/DDBJ databases">
        <title>The Genome Sequence of Plasmodium falciparum MaliPS096_E11.</title>
        <authorList>
            <consortium name="The Broad Institute Genome Sequencing Platform"/>
            <consortium name="The Broad Institute Genome Sequencing Center for Infectious Disease"/>
            <person name="Neafsey D."/>
            <person name="Cheeseman I."/>
            <person name="Volkman S."/>
            <person name="Adams J."/>
            <person name="Walker B."/>
            <person name="Young S.K."/>
            <person name="Zeng Q."/>
            <person name="Gargeya S."/>
            <person name="Fitzgerald M."/>
            <person name="Haas B."/>
            <person name="Abouelleil A."/>
            <person name="Alvarado L."/>
            <person name="Arachchi H.M."/>
            <person name="Berlin A.M."/>
            <person name="Chapman S.B."/>
            <person name="Dewar J."/>
            <person name="Goldberg J."/>
            <person name="Griggs A."/>
            <person name="Gujja S."/>
            <person name="Hansen M."/>
            <person name="Howarth C."/>
            <person name="Imamovic A."/>
            <person name="Larimer J."/>
            <person name="McCowan C."/>
            <person name="Murphy C."/>
            <person name="Neiman D."/>
            <person name="Pearson M."/>
            <person name="Priest M."/>
            <person name="Roberts A."/>
            <person name="Saif S."/>
            <person name="Shea T."/>
            <person name="Sisk P."/>
            <person name="Sykes S."/>
            <person name="Wortman J."/>
            <person name="Nusbaum C."/>
            <person name="Birren B."/>
        </authorList>
    </citation>
    <scope>NUCLEOTIDE SEQUENCE [LARGE SCALE GENOMIC DNA]</scope>
    <source>
        <strain evidence="2 3">MaliPS096_E11</strain>
    </source>
</reference>
<keyword evidence="1" id="KW-1133">Transmembrane helix</keyword>
<reference evidence="2 3" key="1">
    <citation type="submission" date="2013-02" db="EMBL/GenBank/DDBJ databases">
        <title>The Genome Annotation of Plasmodium falciparum MaliPS096_E11.</title>
        <authorList>
            <consortium name="The Broad Institute Genome Sequencing Platform"/>
            <consortium name="The Broad Institute Genome Sequencing Center for Infectious Disease"/>
            <person name="Neafsey D."/>
            <person name="Hoffman S."/>
            <person name="Volkman S."/>
            <person name="Rosenthal P."/>
            <person name="Walker B."/>
            <person name="Young S.K."/>
            <person name="Zeng Q."/>
            <person name="Gargeya S."/>
            <person name="Fitzgerald M."/>
            <person name="Haas B."/>
            <person name="Abouelleil A."/>
            <person name="Allen A.W."/>
            <person name="Alvarado L."/>
            <person name="Arachchi H.M."/>
            <person name="Berlin A.M."/>
            <person name="Chapman S.B."/>
            <person name="Gainer-Dewar J."/>
            <person name="Goldberg J."/>
            <person name="Griggs A."/>
            <person name="Gujja S."/>
            <person name="Hansen M."/>
            <person name="Howarth C."/>
            <person name="Imamovic A."/>
            <person name="Ireland A."/>
            <person name="Larimer J."/>
            <person name="McCowan C."/>
            <person name="Murphy C."/>
            <person name="Pearson M."/>
            <person name="Poon T.W."/>
            <person name="Priest M."/>
            <person name="Roberts A."/>
            <person name="Saif S."/>
            <person name="Shea T."/>
            <person name="Sisk P."/>
            <person name="Sykes S."/>
            <person name="Wortman J."/>
            <person name="Nusbaum C."/>
            <person name="Birren B."/>
        </authorList>
    </citation>
    <scope>NUCLEOTIDE SEQUENCE [LARGE SCALE GENOMIC DNA]</scope>
    <source>
        <strain evidence="2 3">MaliPS096_E11</strain>
    </source>
</reference>